<keyword evidence="2" id="KW-1185">Reference proteome</keyword>
<evidence type="ECO:0000313" key="2">
    <source>
        <dbReference type="Proteomes" id="UP001239795"/>
    </source>
</evidence>
<name>A0AAI9U847_9PEZI</name>
<organism evidence="1 2">
    <name type="scientific">Colletotrichum melonis</name>
    <dbReference type="NCBI Taxonomy" id="1209925"/>
    <lineage>
        <taxon>Eukaryota</taxon>
        <taxon>Fungi</taxon>
        <taxon>Dikarya</taxon>
        <taxon>Ascomycota</taxon>
        <taxon>Pezizomycotina</taxon>
        <taxon>Sordariomycetes</taxon>
        <taxon>Hypocreomycetidae</taxon>
        <taxon>Glomerellales</taxon>
        <taxon>Glomerellaceae</taxon>
        <taxon>Colletotrichum</taxon>
        <taxon>Colletotrichum acutatum species complex</taxon>
    </lineage>
</organism>
<reference evidence="1 2" key="1">
    <citation type="submission" date="2016-10" db="EMBL/GenBank/DDBJ databases">
        <title>The genome sequence of Colletotrichum fioriniae PJ7.</title>
        <authorList>
            <person name="Baroncelli R."/>
        </authorList>
    </citation>
    <scope>NUCLEOTIDE SEQUENCE [LARGE SCALE GENOMIC DNA]</scope>
    <source>
        <strain evidence="1">Col 31</strain>
    </source>
</reference>
<gene>
    <name evidence="1" type="ORF">CMEL01_05149</name>
</gene>
<sequence>MGTISILYAYRMVLKFGRQLRLGWGDEQLHRSRPIFQAPQPCAHLRR</sequence>
<dbReference type="Proteomes" id="UP001239795">
    <property type="component" value="Unassembled WGS sequence"/>
</dbReference>
<proteinExistence type="predicted"/>
<accession>A0AAI9U847</accession>
<evidence type="ECO:0000313" key="1">
    <source>
        <dbReference type="EMBL" id="KAK1453490.1"/>
    </source>
</evidence>
<comment type="caution">
    <text evidence="1">The sequence shown here is derived from an EMBL/GenBank/DDBJ whole genome shotgun (WGS) entry which is preliminary data.</text>
</comment>
<protein>
    <submittedName>
        <fullName evidence="1">Uncharacterized protein</fullName>
    </submittedName>
</protein>
<dbReference type="EMBL" id="MLGG01000035">
    <property type="protein sequence ID" value="KAK1453490.1"/>
    <property type="molecule type" value="Genomic_DNA"/>
</dbReference>
<dbReference type="AlphaFoldDB" id="A0AAI9U847"/>